<dbReference type="EMBL" id="MN739163">
    <property type="protein sequence ID" value="QHS91710.1"/>
    <property type="molecule type" value="Genomic_DNA"/>
</dbReference>
<evidence type="ECO:0000313" key="1">
    <source>
        <dbReference type="EMBL" id="QHS91710.1"/>
    </source>
</evidence>
<proteinExistence type="predicted"/>
<name>A0A6C0BHX0_9ZZZZ</name>
<organism evidence="1">
    <name type="scientific">viral metagenome</name>
    <dbReference type="NCBI Taxonomy" id="1070528"/>
    <lineage>
        <taxon>unclassified sequences</taxon>
        <taxon>metagenomes</taxon>
        <taxon>organismal metagenomes</taxon>
    </lineage>
</organism>
<accession>A0A6C0BHX0</accession>
<reference evidence="1" key="1">
    <citation type="journal article" date="2020" name="Nature">
        <title>Giant virus diversity and host interactions through global metagenomics.</title>
        <authorList>
            <person name="Schulz F."/>
            <person name="Roux S."/>
            <person name="Paez-Espino D."/>
            <person name="Jungbluth S."/>
            <person name="Walsh D.A."/>
            <person name="Denef V.J."/>
            <person name="McMahon K.D."/>
            <person name="Konstantinidis K.T."/>
            <person name="Eloe-Fadrosh E.A."/>
            <person name="Kyrpides N.C."/>
            <person name="Woyke T."/>
        </authorList>
    </citation>
    <scope>NUCLEOTIDE SEQUENCE</scope>
    <source>
        <strain evidence="1">GVMAG-M-3300013006-15</strain>
    </source>
</reference>
<sequence length="94" mass="10227">MAKLCPVTLSILFAVLLTLLFVGNAVIEGFAATSPGTNVQLQTSHVATAEDEEYYRKVYPRVVNRDLIHMTGSGLFDDNSNEPIVNPGFPLVSM</sequence>
<dbReference type="AlphaFoldDB" id="A0A6C0BHX0"/>
<protein>
    <submittedName>
        <fullName evidence="1">Uncharacterized protein</fullName>
    </submittedName>
</protein>